<dbReference type="EnsemblPlants" id="PNT77337">
    <property type="protein sequence ID" value="PNT77337"/>
    <property type="gene ID" value="BRADI_1g61371v3"/>
</dbReference>
<dbReference type="PANTHER" id="PTHR31672:SF2">
    <property type="entry name" value="F-BOX DOMAIN-CONTAINING PROTEIN"/>
    <property type="match status" value="1"/>
</dbReference>
<dbReference type="InParanoid" id="A0A2K2DST3"/>
<dbReference type="Pfam" id="PF12937">
    <property type="entry name" value="F-box-like"/>
    <property type="match status" value="1"/>
</dbReference>
<dbReference type="Proteomes" id="UP000008810">
    <property type="component" value="Chromosome 1"/>
</dbReference>
<dbReference type="SUPFAM" id="SSF81383">
    <property type="entry name" value="F-box domain"/>
    <property type="match status" value="1"/>
</dbReference>
<proteinExistence type="predicted"/>
<dbReference type="EMBL" id="CM000880">
    <property type="protein sequence ID" value="PNT77337.1"/>
    <property type="molecule type" value="Genomic_DNA"/>
</dbReference>
<protein>
    <recommendedName>
        <fullName evidence="1">F-box domain-containing protein</fullName>
    </recommendedName>
</protein>
<sequence>MHALGDLHTDVLVAILVRLPARSIARCRGVCRAWRSAISDPSFDIANAQRPATIAKKFSIGTSVVFDLFRGRWHRDNVHTSPPSNRALCLGSRYCSVRGSWDGVVCVEVRMTVPCGLVRCHVEQYVLWNPLTMACATVSAPAPAGNCGEIIGAYAHPETRRFHLLHASDETWNPHGHGTYFPGTHLMAPTTFRILRVGGDPIWRKIPHF</sequence>
<accession>A0A2K2DST3</accession>
<dbReference type="AlphaFoldDB" id="A0A2K2DST3"/>
<reference evidence="2" key="2">
    <citation type="submission" date="2017-06" db="EMBL/GenBank/DDBJ databases">
        <title>WGS assembly of Brachypodium distachyon.</title>
        <authorList>
            <consortium name="The International Brachypodium Initiative"/>
            <person name="Lucas S."/>
            <person name="Harmon-Smith M."/>
            <person name="Lail K."/>
            <person name="Tice H."/>
            <person name="Grimwood J."/>
            <person name="Bruce D."/>
            <person name="Barry K."/>
            <person name="Shu S."/>
            <person name="Lindquist E."/>
            <person name="Wang M."/>
            <person name="Pitluck S."/>
            <person name="Vogel J.P."/>
            <person name="Garvin D.F."/>
            <person name="Mockler T.C."/>
            <person name="Schmutz J."/>
            <person name="Rokhsar D."/>
            <person name="Bevan M.W."/>
        </authorList>
    </citation>
    <scope>NUCLEOTIDE SEQUENCE</scope>
    <source>
        <strain evidence="2">Bd21</strain>
    </source>
</reference>
<keyword evidence="4" id="KW-1185">Reference proteome</keyword>
<dbReference type="SMART" id="SM00256">
    <property type="entry name" value="FBOX"/>
    <property type="match status" value="1"/>
</dbReference>
<dbReference type="InterPro" id="IPR001810">
    <property type="entry name" value="F-box_dom"/>
</dbReference>
<feature type="domain" description="F-box" evidence="1">
    <location>
        <begin position="7"/>
        <end position="47"/>
    </location>
</feature>
<dbReference type="PANTHER" id="PTHR31672">
    <property type="entry name" value="BNACNNG10540D PROTEIN"/>
    <property type="match status" value="1"/>
</dbReference>
<dbReference type="Gramene" id="PNT77337">
    <property type="protein sequence ID" value="PNT77337"/>
    <property type="gene ID" value="BRADI_1g61371v3"/>
</dbReference>
<organism evidence="2">
    <name type="scientific">Brachypodium distachyon</name>
    <name type="common">Purple false brome</name>
    <name type="synonym">Trachynia distachya</name>
    <dbReference type="NCBI Taxonomy" id="15368"/>
    <lineage>
        <taxon>Eukaryota</taxon>
        <taxon>Viridiplantae</taxon>
        <taxon>Streptophyta</taxon>
        <taxon>Embryophyta</taxon>
        <taxon>Tracheophyta</taxon>
        <taxon>Spermatophyta</taxon>
        <taxon>Magnoliopsida</taxon>
        <taxon>Liliopsida</taxon>
        <taxon>Poales</taxon>
        <taxon>Poaceae</taxon>
        <taxon>BOP clade</taxon>
        <taxon>Pooideae</taxon>
        <taxon>Stipodae</taxon>
        <taxon>Brachypodieae</taxon>
        <taxon>Brachypodium</taxon>
    </lineage>
</organism>
<dbReference type="CDD" id="cd22157">
    <property type="entry name" value="F-box_AtFBW1-like"/>
    <property type="match status" value="1"/>
</dbReference>
<dbReference type="OrthoDB" id="587254at2759"/>
<name>A0A2K2DST3_BRADI</name>
<dbReference type="InterPro" id="IPR036047">
    <property type="entry name" value="F-box-like_dom_sf"/>
</dbReference>
<reference evidence="2 3" key="1">
    <citation type="journal article" date="2010" name="Nature">
        <title>Genome sequencing and analysis of the model grass Brachypodium distachyon.</title>
        <authorList>
            <consortium name="International Brachypodium Initiative"/>
        </authorList>
    </citation>
    <scope>NUCLEOTIDE SEQUENCE [LARGE SCALE GENOMIC DNA]</scope>
    <source>
        <strain evidence="2 3">Bd21</strain>
    </source>
</reference>
<dbReference type="InterPro" id="IPR050796">
    <property type="entry name" value="SCF_F-box_component"/>
</dbReference>
<evidence type="ECO:0000313" key="4">
    <source>
        <dbReference type="Proteomes" id="UP000008810"/>
    </source>
</evidence>
<gene>
    <name evidence="2" type="ORF">BRADI_1g61371v3</name>
</gene>
<reference evidence="3" key="3">
    <citation type="submission" date="2018-08" db="UniProtKB">
        <authorList>
            <consortium name="EnsemblPlants"/>
        </authorList>
    </citation>
    <scope>IDENTIFICATION</scope>
    <source>
        <strain evidence="3">cv. Bd21</strain>
    </source>
</reference>
<evidence type="ECO:0000313" key="3">
    <source>
        <dbReference type="EnsemblPlants" id="PNT77337"/>
    </source>
</evidence>
<dbReference type="Gene3D" id="1.20.1280.50">
    <property type="match status" value="1"/>
</dbReference>
<evidence type="ECO:0000259" key="1">
    <source>
        <dbReference type="SMART" id="SM00256"/>
    </source>
</evidence>
<evidence type="ECO:0000313" key="2">
    <source>
        <dbReference type="EMBL" id="PNT77337.1"/>
    </source>
</evidence>